<dbReference type="InterPro" id="IPR018392">
    <property type="entry name" value="LysM"/>
</dbReference>
<dbReference type="InterPro" id="IPR036779">
    <property type="entry name" value="LysM_dom_sf"/>
</dbReference>
<dbReference type="RefSeq" id="WP_015772091.1">
    <property type="nucleotide sequence ID" value="NC_013174.1"/>
</dbReference>
<sequence>MTPRHITLRAVFHSFAASVASVLFGWRLAVLAPAMTDALTTPTPVDSLLRLTVETVMMAAGLGAGMWWAASYLLVAVALAAQARSSVGRAARNAVTRFGPRSARALLATAAGVTLTFGALPAGASELPADQTATQTTQSVSVQPILATPLTMLDRQQSVTDPTEAAHSNDAEITDVNLLFLTPPQDNVPSKDTASVLATTPVIAASSGSTTDPMTQVEATVATMTEGGHDTTTVTIAQGDTLWSLTRDALPEGATTTQIAEAWPRLYDANKDVLGDNPDLIPVGVTITIPQSLLD</sequence>
<organism evidence="2 3">
    <name type="scientific">Jonesia denitrificans (strain ATCC 14870 / DSM 20603 / BCRC 15368 / CIP 55.134 / JCM 11481 / NBRC 15587 / NCTC 10816 / Prevot 55134)</name>
    <name type="common">Listeria denitrificans</name>
    <dbReference type="NCBI Taxonomy" id="471856"/>
    <lineage>
        <taxon>Bacteria</taxon>
        <taxon>Bacillati</taxon>
        <taxon>Actinomycetota</taxon>
        <taxon>Actinomycetes</taxon>
        <taxon>Micrococcales</taxon>
        <taxon>Jonesiaceae</taxon>
        <taxon>Jonesia</taxon>
    </lineage>
</organism>
<gene>
    <name evidence="2" type="ordered locus">Jden_1820</name>
</gene>
<accession>C7QZG5</accession>
<dbReference type="EMBL" id="CP001706">
    <property type="protein sequence ID" value="ACV09463.1"/>
    <property type="molecule type" value="Genomic_DNA"/>
</dbReference>
<dbReference type="Gene3D" id="3.10.350.10">
    <property type="entry name" value="LysM domain"/>
    <property type="match status" value="1"/>
</dbReference>
<name>C7QZG5_JONDD</name>
<keyword evidence="1" id="KW-1133">Transmembrane helix</keyword>
<feature type="transmembrane region" description="Helical" evidence="1">
    <location>
        <begin position="102"/>
        <end position="124"/>
    </location>
</feature>
<dbReference type="STRING" id="471856.Jden_1820"/>
<evidence type="ECO:0000313" key="2">
    <source>
        <dbReference type="EMBL" id="ACV09463.1"/>
    </source>
</evidence>
<dbReference type="HOGENOM" id="CLU_082660_0_0_11"/>
<feature type="transmembrane region" description="Helical" evidence="1">
    <location>
        <begin position="56"/>
        <end position="81"/>
    </location>
</feature>
<dbReference type="eggNOG" id="COG1652">
    <property type="taxonomic scope" value="Bacteria"/>
</dbReference>
<dbReference type="KEGG" id="jde:Jden_1820"/>
<proteinExistence type="predicted"/>
<dbReference type="OrthoDB" id="3210682at2"/>
<keyword evidence="1" id="KW-0472">Membrane</keyword>
<feature type="transmembrane region" description="Helical" evidence="1">
    <location>
        <begin position="12"/>
        <end position="36"/>
    </location>
</feature>
<evidence type="ECO:0000313" key="3">
    <source>
        <dbReference type="Proteomes" id="UP000000628"/>
    </source>
</evidence>
<evidence type="ECO:0000256" key="1">
    <source>
        <dbReference type="SAM" id="Phobius"/>
    </source>
</evidence>
<evidence type="ECO:0008006" key="4">
    <source>
        <dbReference type="Google" id="ProtNLM"/>
    </source>
</evidence>
<protein>
    <recommendedName>
        <fullName evidence="4">Peptidoglycan-binding LysM</fullName>
    </recommendedName>
</protein>
<keyword evidence="3" id="KW-1185">Reference proteome</keyword>
<keyword evidence="1" id="KW-0812">Transmembrane</keyword>
<dbReference type="Proteomes" id="UP000000628">
    <property type="component" value="Chromosome"/>
</dbReference>
<reference evidence="2 3" key="1">
    <citation type="journal article" date="2009" name="Stand. Genomic Sci.">
        <title>Complete genome sequence of Jonesia denitrificans type strain (Prevot 55134).</title>
        <authorList>
            <person name="Pukall R."/>
            <person name="Gehrich-Schroter G."/>
            <person name="Lapidus A."/>
            <person name="Nolan M."/>
            <person name="Glavina Del Rio T."/>
            <person name="Lucas S."/>
            <person name="Chen F."/>
            <person name="Tice H."/>
            <person name="Pitluck S."/>
            <person name="Cheng J.F."/>
            <person name="Copeland A."/>
            <person name="Saunders E."/>
            <person name="Brettin T."/>
            <person name="Detter J.C."/>
            <person name="Bruce D."/>
            <person name="Goodwin L."/>
            <person name="Pati A."/>
            <person name="Ivanova N."/>
            <person name="Mavromatis K."/>
            <person name="Ovchinnikova G."/>
            <person name="Chen A."/>
            <person name="Palaniappan K."/>
            <person name="Land M."/>
            <person name="Hauser L."/>
            <person name="Chang Y.J."/>
            <person name="Jeffries C.D."/>
            <person name="Chain P."/>
            <person name="Goker M."/>
            <person name="Bristow J."/>
            <person name="Eisen J.A."/>
            <person name="Markowitz V."/>
            <person name="Hugenholtz P."/>
            <person name="Kyrpides N.C."/>
            <person name="Klenk H.P."/>
            <person name="Han C."/>
        </authorList>
    </citation>
    <scope>NUCLEOTIDE SEQUENCE [LARGE SCALE GENOMIC DNA]</scope>
    <source>
        <strain evidence="3">ATCC 14870 / DSM 20603 / BCRC 15368 / CIP 55.134 / JCM 11481 / NBRC 15587 / NCTC 10816 / Prevot 55134</strain>
    </source>
</reference>
<dbReference type="AlphaFoldDB" id="C7QZG5"/>
<dbReference type="CDD" id="cd00118">
    <property type="entry name" value="LysM"/>
    <property type="match status" value="1"/>
</dbReference>